<evidence type="ECO:0000313" key="2">
    <source>
        <dbReference type="Proteomes" id="UP000050509"/>
    </source>
</evidence>
<keyword evidence="2" id="KW-1185">Reference proteome</keyword>
<accession>A0A0P9DKQ5</accession>
<sequence length="375" mass="40858">EQNAPAPVLALRPDFQLCPTDGPARYRLAATELEICPSAQGYAHAMQRGYGLAPNLAEAYAHLLAGRELLIVATAQWSEFLWDQLAFCRALADHGARARVLLDIPIAELINRVRSGAAWQPPMFGVPTRPPDWDDDIPARLARHNLAQFLDPSAGWPADVGDALVFRFGYLECFSPAQWARMREWQARGAQFLNPPSFYLDSKVVMAALHLPALRQRIEDSAPGALDALDRGIPETRLLLPETVAQPRAEQNQWVIKYAGFDRGEQAWGGRSLAVGAHFSAAEWAELLEASLALPWPVVAQRSAPSAHIDIQYEGANGQAETFHGTTRLRSFLLREAGGAIVAGTHLTVAGEAVRVAEGVDTVQGPIVFVEGKNG</sequence>
<dbReference type="AlphaFoldDB" id="A0A0P9DKQ5"/>
<proteinExistence type="predicted"/>
<name>A0A0P9DKQ5_9CHLR</name>
<comment type="caution">
    <text evidence="1">The sequence shown here is derived from an EMBL/GenBank/DDBJ whole genome shotgun (WGS) entry which is preliminary data.</text>
</comment>
<feature type="non-terminal residue" evidence="1">
    <location>
        <position position="1"/>
    </location>
</feature>
<dbReference type="EMBL" id="LJCR01001385">
    <property type="protein sequence ID" value="KPV50452.1"/>
    <property type="molecule type" value="Genomic_DNA"/>
</dbReference>
<evidence type="ECO:0000313" key="1">
    <source>
        <dbReference type="EMBL" id="KPV50452.1"/>
    </source>
</evidence>
<gene>
    <name evidence="1" type="ORF">SE17_26875</name>
</gene>
<dbReference type="Proteomes" id="UP000050509">
    <property type="component" value="Unassembled WGS sequence"/>
</dbReference>
<protein>
    <submittedName>
        <fullName evidence="1">Uncharacterized protein</fullName>
    </submittedName>
</protein>
<organism evidence="1 2">
    <name type="scientific">Kouleothrix aurantiaca</name>
    <dbReference type="NCBI Taxonomy" id="186479"/>
    <lineage>
        <taxon>Bacteria</taxon>
        <taxon>Bacillati</taxon>
        <taxon>Chloroflexota</taxon>
        <taxon>Chloroflexia</taxon>
        <taxon>Chloroflexales</taxon>
        <taxon>Roseiflexineae</taxon>
        <taxon>Roseiflexaceae</taxon>
        <taxon>Kouleothrix</taxon>
    </lineage>
</organism>
<reference evidence="1 2" key="1">
    <citation type="submission" date="2015-09" db="EMBL/GenBank/DDBJ databases">
        <title>Draft genome sequence of Kouleothrix aurantiaca JCM 19913.</title>
        <authorList>
            <person name="Hemp J."/>
        </authorList>
    </citation>
    <scope>NUCLEOTIDE SEQUENCE [LARGE SCALE GENOMIC DNA]</scope>
    <source>
        <strain evidence="1 2">COM-B</strain>
    </source>
</reference>